<feature type="compositionally biased region" description="Polar residues" evidence="1">
    <location>
        <begin position="295"/>
        <end position="309"/>
    </location>
</feature>
<keyword evidence="3" id="KW-1185">Reference proteome</keyword>
<dbReference type="STRING" id="188477.A0A3S0ZSX3"/>
<dbReference type="Pfam" id="PF15907">
    <property type="entry name" value="Itfg2"/>
    <property type="match status" value="2"/>
</dbReference>
<proteinExistence type="predicted"/>
<dbReference type="InterPro" id="IPR031793">
    <property type="entry name" value="KICSTOR_ITFG2"/>
</dbReference>
<feature type="compositionally biased region" description="Basic and acidic residues" evidence="1">
    <location>
        <begin position="283"/>
        <end position="294"/>
    </location>
</feature>
<dbReference type="SUPFAM" id="SSF69318">
    <property type="entry name" value="Integrin alpha N-terminal domain"/>
    <property type="match status" value="1"/>
</dbReference>
<feature type="region of interest" description="Disordered" evidence="1">
    <location>
        <begin position="368"/>
        <end position="399"/>
    </location>
</feature>
<sequence>MGDDFNNTIMRTVSFVERIEVEFHGNVISQAMVLEDVDNDLGNELIVGNIDGEISIFKGDSPHAWRKAAISGMLTCLGVGKIHLPKKNSLVCMTAEGWCHLFDVPSHASAESITGPEDDPDSRLLKPVFSQELPANAKVMCLADIDSDDHIEMVIGYSDRVVRAFRWHETPNSDTGQFLLLQKWQLAGQIGSITVNYDRDYQPELMVSQPGATFVTLQVKPVFRHIKSESYLDRLCGSGSNIKSSLERSESFAAVSNTGRGYDSPRGYNQHTSSSGHGIFSPQDHRIVSLRKSEPVSSKSDILSGSSMSKHMDDSVPDASFSIDPLSSQAETGDLEDDKSPGVGTAGVNSGVDGATVPRLPLSLKMSMDGLDSDLGQGSPHLSVTADSSPRDSSHDNGLERSLGRISHILDGSFDDDVFKPSIIYHPLAQVQMRNKDTSTVIVGGINRGRPSHSGSGEDEIRPRSTYYALATLDGSLILAENDNILWSFQVDHYLFALSKLDVTGNGKEEVVCCSWSGQTYIVNHSKEIVRYQFPDSVAAFCSGYFSLQDGYNAPCFVYATFNNRIYIYPNITLPRVESTNLLKIIGRMPEGRDMLRKLNIAEDDYDSIRQLFRYCLYGQPGKR</sequence>
<evidence type="ECO:0000313" key="2">
    <source>
        <dbReference type="EMBL" id="RUS81946.1"/>
    </source>
</evidence>
<dbReference type="OrthoDB" id="9996127at2759"/>
<dbReference type="GO" id="GO:0032006">
    <property type="term" value="P:regulation of TOR signaling"/>
    <property type="evidence" value="ECO:0007669"/>
    <property type="project" value="TreeGrafter"/>
</dbReference>
<dbReference type="AlphaFoldDB" id="A0A3S0ZSX3"/>
<feature type="compositionally biased region" description="Basic and acidic residues" evidence="1">
    <location>
        <begin position="389"/>
        <end position="399"/>
    </location>
</feature>
<comment type="caution">
    <text evidence="2">The sequence shown here is derived from an EMBL/GenBank/DDBJ whole genome shotgun (WGS) entry which is preliminary data.</text>
</comment>
<feature type="region of interest" description="Disordered" evidence="1">
    <location>
        <begin position="256"/>
        <end position="356"/>
    </location>
</feature>
<dbReference type="PANTHER" id="PTHR16317">
    <property type="entry name" value="INTEGRIN ALPHA REPEAT DOMAIN-CONTAINING"/>
    <property type="match status" value="1"/>
</dbReference>
<dbReference type="Proteomes" id="UP000271974">
    <property type="component" value="Unassembled WGS sequence"/>
</dbReference>
<organism evidence="2 3">
    <name type="scientific">Elysia chlorotica</name>
    <name type="common">Eastern emerald elysia</name>
    <name type="synonym">Sea slug</name>
    <dbReference type="NCBI Taxonomy" id="188477"/>
    <lineage>
        <taxon>Eukaryota</taxon>
        <taxon>Metazoa</taxon>
        <taxon>Spiralia</taxon>
        <taxon>Lophotrochozoa</taxon>
        <taxon>Mollusca</taxon>
        <taxon>Gastropoda</taxon>
        <taxon>Heterobranchia</taxon>
        <taxon>Euthyneura</taxon>
        <taxon>Panpulmonata</taxon>
        <taxon>Sacoglossa</taxon>
        <taxon>Placobranchoidea</taxon>
        <taxon>Plakobranchidae</taxon>
        <taxon>Elysia</taxon>
    </lineage>
</organism>
<name>A0A3S0ZSX3_ELYCH</name>
<dbReference type="PANTHER" id="PTHR16317:SF1">
    <property type="entry name" value="KICSTOR COMPLEX PROTEIN ITFG2"/>
    <property type="match status" value="1"/>
</dbReference>
<evidence type="ECO:0000313" key="3">
    <source>
        <dbReference type="Proteomes" id="UP000271974"/>
    </source>
</evidence>
<reference evidence="2 3" key="1">
    <citation type="submission" date="2019-01" db="EMBL/GenBank/DDBJ databases">
        <title>A draft genome assembly of the solar-powered sea slug Elysia chlorotica.</title>
        <authorList>
            <person name="Cai H."/>
            <person name="Li Q."/>
            <person name="Fang X."/>
            <person name="Li J."/>
            <person name="Curtis N.E."/>
            <person name="Altenburger A."/>
            <person name="Shibata T."/>
            <person name="Feng M."/>
            <person name="Maeda T."/>
            <person name="Schwartz J.A."/>
            <person name="Shigenobu S."/>
            <person name="Lundholm N."/>
            <person name="Nishiyama T."/>
            <person name="Yang H."/>
            <person name="Hasebe M."/>
            <person name="Li S."/>
            <person name="Pierce S.K."/>
            <person name="Wang J."/>
        </authorList>
    </citation>
    <scope>NUCLEOTIDE SEQUENCE [LARGE SCALE GENOMIC DNA]</scope>
    <source>
        <strain evidence="2">EC2010</strain>
        <tissue evidence="2">Whole organism of an adult</tissue>
    </source>
</reference>
<evidence type="ECO:0000256" key="1">
    <source>
        <dbReference type="SAM" id="MobiDB-lite"/>
    </source>
</evidence>
<accession>A0A3S0ZSX3</accession>
<gene>
    <name evidence="2" type="ORF">EGW08_010291</name>
</gene>
<dbReference type="EMBL" id="RQTK01000313">
    <property type="protein sequence ID" value="RUS81946.1"/>
    <property type="molecule type" value="Genomic_DNA"/>
</dbReference>
<protein>
    <submittedName>
        <fullName evidence="2">Uncharacterized protein</fullName>
    </submittedName>
</protein>
<feature type="compositionally biased region" description="Polar residues" evidence="1">
    <location>
        <begin position="267"/>
        <end position="276"/>
    </location>
</feature>
<dbReference type="InterPro" id="IPR028994">
    <property type="entry name" value="Integrin_alpha_N"/>
</dbReference>